<keyword evidence="5" id="KW-1185">Reference proteome</keyword>
<evidence type="ECO:0000259" key="3">
    <source>
        <dbReference type="Pfam" id="PF00512"/>
    </source>
</evidence>
<dbReference type="CDD" id="cd00082">
    <property type="entry name" value="HisKA"/>
    <property type="match status" value="1"/>
</dbReference>
<dbReference type="InterPro" id="IPR036097">
    <property type="entry name" value="HisK_dim/P_sf"/>
</dbReference>
<reference evidence="5" key="1">
    <citation type="submission" date="2016-10" db="EMBL/GenBank/DDBJ databases">
        <authorList>
            <person name="Varghese N."/>
            <person name="Submissions S."/>
        </authorList>
    </citation>
    <scope>NUCLEOTIDE SEQUENCE [LARGE SCALE GENOMIC DNA]</scope>
    <source>
        <strain evidence="5">DSM 26348</strain>
    </source>
</reference>
<dbReference type="InterPro" id="IPR003661">
    <property type="entry name" value="HisK_dim/P_dom"/>
</dbReference>
<evidence type="ECO:0000256" key="1">
    <source>
        <dbReference type="ARBA" id="ARBA00000085"/>
    </source>
</evidence>
<proteinExistence type="predicted"/>
<evidence type="ECO:0000313" key="4">
    <source>
        <dbReference type="EMBL" id="SFJ18199.1"/>
    </source>
</evidence>
<feature type="domain" description="Signal transduction histidine kinase dimerisation/phosphoacceptor" evidence="3">
    <location>
        <begin position="14"/>
        <end position="59"/>
    </location>
</feature>
<keyword evidence="4" id="KW-0418">Kinase</keyword>
<dbReference type="RefSeq" id="WP_092053976.1">
    <property type="nucleotide sequence ID" value="NZ_FOQD01000016.1"/>
</dbReference>
<dbReference type="EMBL" id="FOQD01000016">
    <property type="protein sequence ID" value="SFJ18199.1"/>
    <property type="molecule type" value="Genomic_DNA"/>
</dbReference>
<name>A0A1I3P9U0_9PLAN</name>
<dbReference type="OrthoDB" id="287153at2"/>
<dbReference type="Gene3D" id="1.10.287.130">
    <property type="match status" value="1"/>
</dbReference>
<sequence length="82" mass="9192">MEDVPHPANLDAVQQRLRQLAHDLRSPLTVISMGLEALQHARKDDQEFRTLCDMIEQQGIAVLQAKLESLDAFDPSKAESNP</sequence>
<evidence type="ECO:0000313" key="5">
    <source>
        <dbReference type="Proteomes" id="UP000199518"/>
    </source>
</evidence>
<protein>
    <recommendedName>
        <fullName evidence="2">histidine kinase</fullName>
        <ecNumber evidence="2">2.7.13.3</ecNumber>
    </recommendedName>
</protein>
<organism evidence="4 5">
    <name type="scientific">Planctomicrobium piriforme</name>
    <dbReference type="NCBI Taxonomy" id="1576369"/>
    <lineage>
        <taxon>Bacteria</taxon>
        <taxon>Pseudomonadati</taxon>
        <taxon>Planctomycetota</taxon>
        <taxon>Planctomycetia</taxon>
        <taxon>Planctomycetales</taxon>
        <taxon>Planctomycetaceae</taxon>
        <taxon>Planctomicrobium</taxon>
    </lineage>
</organism>
<gene>
    <name evidence="4" type="ORF">SAMN05421753_11680</name>
</gene>
<dbReference type="SUPFAM" id="SSF47384">
    <property type="entry name" value="Homodimeric domain of signal transducing histidine kinase"/>
    <property type="match status" value="1"/>
</dbReference>
<dbReference type="EC" id="2.7.13.3" evidence="2"/>
<dbReference type="Proteomes" id="UP000199518">
    <property type="component" value="Unassembled WGS sequence"/>
</dbReference>
<evidence type="ECO:0000256" key="2">
    <source>
        <dbReference type="ARBA" id="ARBA00012438"/>
    </source>
</evidence>
<dbReference type="AlphaFoldDB" id="A0A1I3P9U0"/>
<comment type="catalytic activity">
    <reaction evidence="1">
        <text>ATP + protein L-histidine = ADP + protein N-phospho-L-histidine.</text>
        <dbReference type="EC" id="2.7.13.3"/>
    </reaction>
</comment>
<keyword evidence="4" id="KW-0808">Transferase</keyword>
<accession>A0A1I3P9U0</accession>
<dbReference type="Pfam" id="PF00512">
    <property type="entry name" value="HisKA"/>
    <property type="match status" value="1"/>
</dbReference>
<dbReference type="GO" id="GO:0000155">
    <property type="term" value="F:phosphorelay sensor kinase activity"/>
    <property type="evidence" value="ECO:0007669"/>
    <property type="project" value="InterPro"/>
</dbReference>